<feature type="transmembrane region" description="Helical" evidence="2">
    <location>
        <begin position="127"/>
        <end position="147"/>
    </location>
</feature>
<evidence type="ECO:0000313" key="3">
    <source>
        <dbReference type="EMBL" id="CAI6099576.1"/>
    </source>
</evidence>
<dbReference type="AlphaFoldDB" id="A0AA35QCN1"/>
<protein>
    <submittedName>
        <fullName evidence="3">Uncharacterized protein</fullName>
    </submittedName>
</protein>
<dbReference type="Proteomes" id="UP001160390">
    <property type="component" value="Unassembled WGS sequence"/>
</dbReference>
<proteinExistence type="predicted"/>
<keyword evidence="2" id="KW-1133">Transmembrane helix</keyword>
<evidence type="ECO:0000256" key="2">
    <source>
        <dbReference type="SAM" id="Phobius"/>
    </source>
</evidence>
<name>A0AA35QCN1_9HYPO</name>
<gene>
    <name evidence="3" type="ORF">CCHLO57077_00015036</name>
</gene>
<keyword evidence="4" id="KW-1185">Reference proteome</keyword>
<comment type="caution">
    <text evidence="3">The sequence shown here is derived from an EMBL/GenBank/DDBJ whole genome shotgun (WGS) entry which is preliminary data.</text>
</comment>
<keyword evidence="2" id="KW-0472">Membrane</keyword>
<dbReference type="PANTHER" id="PTHR12840">
    <property type="entry name" value="NADH-UBIQUINONE OXIDOREDUCTASE ASHI SUBUNIT"/>
    <property type="match status" value="1"/>
</dbReference>
<keyword evidence="2" id="KW-0812">Transmembrane</keyword>
<dbReference type="EMBL" id="CABFNP030001323">
    <property type="protein sequence ID" value="CAI6099576.1"/>
    <property type="molecule type" value="Genomic_DNA"/>
</dbReference>
<sequence>MTISVNLIRLKMLSQRVIRASALRSGMAAARRLPIVQRRTFLPSEYTDRKTLDAKYPDPTRLSATQDPDMNGGYINPPAIKRQHRDPHADWWDPQERRNFGETVHEDNDILGIFSPWDYTWTTTGPGLIMIGTFIATVLGVSGLVYLNYPDRVAYPREFENGLERELGGPGAVRARKAGDEDP</sequence>
<accession>A0AA35QCN1</accession>
<evidence type="ECO:0000313" key="4">
    <source>
        <dbReference type="Proteomes" id="UP001160390"/>
    </source>
</evidence>
<dbReference type="InterPro" id="IPR008699">
    <property type="entry name" value="NDUFB8"/>
</dbReference>
<evidence type="ECO:0000256" key="1">
    <source>
        <dbReference type="SAM" id="MobiDB-lite"/>
    </source>
</evidence>
<dbReference type="PANTHER" id="PTHR12840:SF1">
    <property type="entry name" value="NADH DEHYDROGENASE [UBIQUINONE] 1 BETA SUBCOMPLEX SUBUNIT 8, MITOCHONDRIAL"/>
    <property type="match status" value="1"/>
</dbReference>
<feature type="region of interest" description="Disordered" evidence="1">
    <location>
        <begin position="53"/>
        <end position="72"/>
    </location>
</feature>
<reference evidence="3" key="1">
    <citation type="submission" date="2023-01" db="EMBL/GenBank/DDBJ databases">
        <authorList>
            <person name="Piombo E."/>
        </authorList>
    </citation>
    <scope>NUCLEOTIDE SEQUENCE</scope>
</reference>
<dbReference type="Pfam" id="PF05821">
    <property type="entry name" value="NDUF_B8"/>
    <property type="match status" value="1"/>
</dbReference>
<organism evidence="3 4">
    <name type="scientific">Clonostachys chloroleuca</name>
    <dbReference type="NCBI Taxonomy" id="1926264"/>
    <lineage>
        <taxon>Eukaryota</taxon>
        <taxon>Fungi</taxon>
        <taxon>Dikarya</taxon>
        <taxon>Ascomycota</taxon>
        <taxon>Pezizomycotina</taxon>
        <taxon>Sordariomycetes</taxon>
        <taxon>Hypocreomycetidae</taxon>
        <taxon>Hypocreales</taxon>
        <taxon>Bionectriaceae</taxon>
        <taxon>Clonostachys</taxon>
    </lineage>
</organism>
<dbReference type="GO" id="GO:0005739">
    <property type="term" value="C:mitochondrion"/>
    <property type="evidence" value="ECO:0007669"/>
    <property type="project" value="InterPro"/>
</dbReference>